<dbReference type="OrthoDB" id="3261349at2759"/>
<comment type="caution">
    <text evidence="3">The sequence shown here is derived from an EMBL/GenBank/DDBJ whole genome shotgun (WGS) entry which is preliminary data.</text>
</comment>
<keyword evidence="1" id="KW-0812">Transmembrane</keyword>
<keyword evidence="1" id="KW-0472">Membrane</keyword>
<name>A0A8H6W3J2_MYCCL</name>
<feature type="transmembrane region" description="Helical" evidence="1">
    <location>
        <begin position="191"/>
        <end position="213"/>
    </location>
</feature>
<dbReference type="AlphaFoldDB" id="A0A8H6W3J2"/>
<evidence type="ECO:0000256" key="1">
    <source>
        <dbReference type="SAM" id="Phobius"/>
    </source>
</evidence>
<evidence type="ECO:0000313" key="4">
    <source>
        <dbReference type="Proteomes" id="UP000613580"/>
    </source>
</evidence>
<dbReference type="Proteomes" id="UP000613580">
    <property type="component" value="Unassembled WGS sequence"/>
</dbReference>
<organism evidence="3 4">
    <name type="scientific">Mycena chlorophos</name>
    <name type="common">Agaric fungus</name>
    <name type="synonym">Agaricus chlorophos</name>
    <dbReference type="NCBI Taxonomy" id="658473"/>
    <lineage>
        <taxon>Eukaryota</taxon>
        <taxon>Fungi</taxon>
        <taxon>Dikarya</taxon>
        <taxon>Basidiomycota</taxon>
        <taxon>Agaricomycotina</taxon>
        <taxon>Agaricomycetes</taxon>
        <taxon>Agaricomycetidae</taxon>
        <taxon>Agaricales</taxon>
        <taxon>Marasmiineae</taxon>
        <taxon>Mycenaceae</taxon>
        <taxon>Mycena</taxon>
    </lineage>
</organism>
<keyword evidence="4" id="KW-1185">Reference proteome</keyword>
<dbReference type="EMBL" id="JACAZE010000013">
    <property type="protein sequence ID" value="KAF7300408.1"/>
    <property type="molecule type" value="Genomic_DNA"/>
</dbReference>
<dbReference type="InterPro" id="IPR045340">
    <property type="entry name" value="DUF6533"/>
</dbReference>
<proteinExistence type="predicted"/>
<feature type="transmembrane region" description="Helical" evidence="1">
    <location>
        <begin position="19"/>
        <end position="39"/>
    </location>
</feature>
<gene>
    <name evidence="3" type="ORF">HMN09_00924500</name>
</gene>
<feature type="transmembrane region" description="Helical" evidence="1">
    <location>
        <begin position="239"/>
        <end position="260"/>
    </location>
</feature>
<feature type="transmembrane region" description="Helical" evidence="1">
    <location>
        <begin position="138"/>
        <end position="158"/>
    </location>
</feature>
<evidence type="ECO:0000313" key="3">
    <source>
        <dbReference type="EMBL" id="KAF7300408.1"/>
    </source>
</evidence>
<protein>
    <recommendedName>
        <fullName evidence="2">DUF6533 domain-containing protein</fullName>
    </recommendedName>
</protein>
<dbReference type="Pfam" id="PF20151">
    <property type="entry name" value="DUF6533"/>
    <property type="match status" value="1"/>
</dbReference>
<reference evidence="3" key="1">
    <citation type="submission" date="2020-05" db="EMBL/GenBank/DDBJ databases">
        <title>Mycena genomes resolve the evolution of fungal bioluminescence.</title>
        <authorList>
            <person name="Tsai I.J."/>
        </authorList>
    </citation>
    <scope>NUCLEOTIDE SEQUENCE</scope>
    <source>
        <strain evidence="3">110903Hualien_Pintung</strain>
    </source>
</reference>
<feature type="domain" description="DUF6533" evidence="2">
    <location>
        <begin position="22"/>
        <end position="71"/>
    </location>
</feature>
<accession>A0A8H6W3J2</accession>
<keyword evidence="1" id="KW-1133">Transmembrane helix</keyword>
<feature type="transmembrane region" description="Helical" evidence="1">
    <location>
        <begin position="108"/>
        <end position="126"/>
    </location>
</feature>
<evidence type="ECO:0000259" key="2">
    <source>
        <dbReference type="Pfam" id="PF20151"/>
    </source>
</evidence>
<sequence>MDVDDQAIDSVSVQQQIYIYYYINAAAFTLLFYDYLLTLGWEVSRYWPHPSRPTLTSPTILFFANRYGTLLGNIPIVLLDVWLSPATERKAQVRRLYRLHSCSGLEDYHQYFIIVIQLLVGLMLVLRTYALYERSRYVLASMILCVLAVIAVGVWGTLHSSSLPAQDKGSNIPLRMGCAYGIKKKETIGYIAAWSGMGAFDVLIFVLTLYRTLTATLSSSRRRFSLTGMNLLAVLMRDGILYFGVIVLCNVGNILTFAIGSDYTRGILNTFTNIISSIMISRLMLNIRDPAVSLQFRTGLNSDEIPDRIDRGGPTVSEYTTGMSAQWGVGVFSSVLDEEHV</sequence>